<evidence type="ECO:0000256" key="1">
    <source>
        <dbReference type="SAM" id="Coils"/>
    </source>
</evidence>
<protein>
    <submittedName>
        <fullName evidence="2">Uncharacterized protein</fullName>
    </submittedName>
</protein>
<keyword evidence="1" id="KW-0175">Coiled coil</keyword>
<name>A0A6J7X1W9_9CAUD</name>
<sequence length="75" mass="8848">MKNELESFVKLRENPGAAINIDDNNLHNYKVARQQRMEMQKKIDEINSVKEEVKELKSDINDIKSLLHQLLEKNK</sequence>
<dbReference type="EMBL" id="LR798287">
    <property type="protein sequence ID" value="CAB5221283.1"/>
    <property type="molecule type" value="Genomic_DNA"/>
</dbReference>
<gene>
    <name evidence="2" type="ORF">UFOVP245_116</name>
</gene>
<feature type="coiled-coil region" evidence="1">
    <location>
        <begin position="29"/>
        <end position="73"/>
    </location>
</feature>
<proteinExistence type="predicted"/>
<organism evidence="2">
    <name type="scientific">uncultured Caudovirales phage</name>
    <dbReference type="NCBI Taxonomy" id="2100421"/>
    <lineage>
        <taxon>Viruses</taxon>
        <taxon>Duplodnaviria</taxon>
        <taxon>Heunggongvirae</taxon>
        <taxon>Uroviricota</taxon>
        <taxon>Caudoviricetes</taxon>
        <taxon>Peduoviridae</taxon>
        <taxon>Maltschvirus</taxon>
        <taxon>Maltschvirus maltsch</taxon>
    </lineage>
</organism>
<reference evidence="2" key="1">
    <citation type="submission" date="2020-05" db="EMBL/GenBank/DDBJ databases">
        <authorList>
            <person name="Chiriac C."/>
            <person name="Salcher M."/>
            <person name="Ghai R."/>
            <person name="Kavagutti S V."/>
        </authorList>
    </citation>
    <scope>NUCLEOTIDE SEQUENCE</scope>
</reference>
<accession>A0A6J7X1W9</accession>
<evidence type="ECO:0000313" key="2">
    <source>
        <dbReference type="EMBL" id="CAB5221283.1"/>
    </source>
</evidence>